<dbReference type="EMBL" id="JBHMEP010000001">
    <property type="protein sequence ID" value="MFB9135004.1"/>
    <property type="molecule type" value="Genomic_DNA"/>
</dbReference>
<sequence>MKRSLLAFALLSTVTGTALASDVINHKSPYCGCCSEWAKHMQESGFTVKEVPHEDMAPIKAKFGVPDNLVSCHTAQIDGYIFEGHVPADDIKAFLADKPSDAKGLAVPGMPMGSPGMDYGDKRQAYSVIQFNAKGQQKVFNQYKAL</sequence>
<reference evidence="2 3" key="1">
    <citation type="submission" date="2024-09" db="EMBL/GenBank/DDBJ databases">
        <authorList>
            <person name="Sun Q."/>
            <person name="Mori K."/>
        </authorList>
    </citation>
    <scope>NUCLEOTIDE SEQUENCE [LARGE SCALE GENOMIC DNA]</scope>
    <source>
        <strain evidence="2 3">CECT 8064</strain>
    </source>
</reference>
<evidence type="ECO:0000256" key="1">
    <source>
        <dbReference type="SAM" id="SignalP"/>
    </source>
</evidence>
<organism evidence="2 3">
    <name type="scientific">Vibrio olivae</name>
    <dbReference type="NCBI Taxonomy" id="1243002"/>
    <lineage>
        <taxon>Bacteria</taxon>
        <taxon>Pseudomonadati</taxon>
        <taxon>Pseudomonadota</taxon>
        <taxon>Gammaproteobacteria</taxon>
        <taxon>Vibrionales</taxon>
        <taxon>Vibrionaceae</taxon>
        <taxon>Vibrio</taxon>
    </lineage>
</organism>
<dbReference type="Pfam" id="PF04214">
    <property type="entry name" value="DUF411"/>
    <property type="match status" value="1"/>
</dbReference>
<accession>A0ABV5HLB1</accession>
<evidence type="ECO:0000313" key="3">
    <source>
        <dbReference type="Proteomes" id="UP001589645"/>
    </source>
</evidence>
<name>A0ABV5HLB1_9VIBR</name>
<dbReference type="InterPro" id="IPR007332">
    <property type="entry name" value="DUF411"/>
</dbReference>
<dbReference type="RefSeq" id="WP_390191204.1">
    <property type="nucleotide sequence ID" value="NZ_JBHMEP010000001.1"/>
</dbReference>
<keyword evidence="3" id="KW-1185">Reference proteome</keyword>
<keyword evidence="1" id="KW-0732">Signal</keyword>
<proteinExistence type="predicted"/>
<protein>
    <submittedName>
        <fullName evidence="2">DUF411 domain-containing protein</fullName>
    </submittedName>
</protein>
<evidence type="ECO:0000313" key="2">
    <source>
        <dbReference type="EMBL" id="MFB9135004.1"/>
    </source>
</evidence>
<dbReference type="Proteomes" id="UP001589645">
    <property type="component" value="Unassembled WGS sequence"/>
</dbReference>
<feature type="signal peptide" evidence="1">
    <location>
        <begin position="1"/>
        <end position="20"/>
    </location>
</feature>
<gene>
    <name evidence="2" type="ORF">ACFFUV_08485</name>
</gene>
<comment type="caution">
    <text evidence="2">The sequence shown here is derived from an EMBL/GenBank/DDBJ whole genome shotgun (WGS) entry which is preliminary data.</text>
</comment>
<feature type="chain" id="PRO_5047144666" evidence="1">
    <location>
        <begin position="21"/>
        <end position="146"/>
    </location>
</feature>